<dbReference type="PANTHER" id="PTHR34009:SF2">
    <property type="entry name" value="PROTEIN STAR"/>
    <property type="match status" value="1"/>
</dbReference>
<dbReference type="InterPro" id="IPR053202">
    <property type="entry name" value="EGF_Rcpt_Signaling_Reg"/>
</dbReference>
<keyword evidence="2" id="KW-0489">Methyltransferase</keyword>
<comment type="caution">
    <text evidence="2">The sequence shown here is derived from an EMBL/GenBank/DDBJ whole genome shotgun (WGS) entry which is preliminary data.</text>
</comment>
<dbReference type="InterPro" id="IPR006342">
    <property type="entry name" value="FkbM_mtfrase"/>
</dbReference>
<name>A0ABT1Z298_9RHOB</name>
<dbReference type="GO" id="GO:0032259">
    <property type="term" value="P:methylation"/>
    <property type="evidence" value="ECO:0007669"/>
    <property type="project" value="UniProtKB-KW"/>
</dbReference>
<keyword evidence="3" id="KW-1185">Reference proteome</keyword>
<dbReference type="EMBL" id="JANKJG010000008">
    <property type="protein sequence ID" value="MCR8827266.1"/>
    <property type="molecule type" value="Genomic_DNA"/>
</dbReference>
<proteinExistence type="predicted"/>
<reference evidence="2" key="1">
    <citation type="submission" date="2022-07" db="EMBL/GenBank/DDBJ databases">
        <title>Pseudosulfitobacter sp. strain AP-MA-4, whole genome sequence.</title>
        <authorList>
            <person name="Jiang Y."/>
        </authorList>
    </citation>
    <scope>NUCLEOTIDE SEQUENCE</scope>
    <source>
        <strain evidence="2">AP-MA-4</strain>
    </source>
</reference>
<feature type="domain" description="Methyltransferase FkbM" evidence="1">
    <location>
        <begin position="76"/>
        <end position="229"/>
    </location>
</feature>
<evidence type="ECO:0000313" key="2">
    <source>
        <dbReference type="EMBL" id="MCR8827266.1"/>
    </source>
</evidence>
<dbReference type="Pfam" id="PF05050">
    <property type="entry name" value="Methyltransf_21"/>
    <property type="match status" value="1"/>
</dbReference>
<dbReference type="PANTHER" id="PTHR34009">
    <property type="entry name" value="PROTEIN STAR"/>
    <property type="match status" value="1"/>
</dbReference>
<gene>
    <name evidence="2" type="ORF">NTA49_12045</name>
</gene>
<keyword evidence="2" id="KW-0808">Transferase</keyword>
<dbReference type="SUPFAM" id="SSF53335">
    <property type="entry name" value="S-adenosyl-L-methionine-dependent methyltransferases"/>
    <property type="match status" value="1"/>
</dbReference>
<accession>A0ABT1Z298</accession>
<dbReference type="RefSeq" id="WP_258295034.1">
    <property type="nucleotide sequence ID" value="NZ_JANKJG010000008.1"/>
</dbReference>
<dbReference type="Gene3D" id="3.40.50.150">
    <property type="entry name" value="Vaccinia Virus protein VP39"/>
    <property type="match status" value="1"/>
</dbReference>
<organism evidence="2 3">
    <name type="scientific">Pseudosulfitobacter koreensis</name>
    <dbReference type="NCBI Taxonomy" id="2968472"/>
    <lineage>
        <taxon>Bacteria</taxon>
        <taxon>Pseudomonadati</taxon>
        <taxon>Pseudomonadota</taxon>
        <taxon>Alphaproteobacteria</taxon>
        <taxon>Rhodobacterales</taxon>
        <taxon>Roseobacteraceae</taxon>
        <taxon>Pseudosulfitobacter</taxon>
    </lineage>
</organism>
<sequence>MPNIFSNATLTRKDRLRDLKAREHGYFDLEFIKATSPEYRSRCVDLLDRSKSQLRQDLFALSHLDFKRGGFFVEFGATNGVELNNTWLMENAFDWTGIVAEPARNWQAELVANRNCAIEKRCVWRASAETLQFTEAPRGENSGISSFVPSSRKLRGTSYDVTTISLNDMLAEHGAPDVIDYMSVDTEGSEFDILNAVDFDRWSFQVMSIEHNYAPQREDIHALLTSEGYARVHEHVSRFDDWYIKAD</sequence>
<evidence type="ECO:0000313" key="3">
    <source>
        <dbReference type="Proteomes" id="UP001165396"/>
    </source>
</evidence>
<dbReference type="InterPro" id="IPR029063">
    <property type="entry name" value="SAM-dependent_MTases_sf"/>
</dbReference>
<dbReference type="Proteomes" id="UP001165396">
    <property type="component" value="Unassembled WGS sequence"/>
</dbReference>
<protein>
    <submittedName>
        <fullName evidence="2">FkbM family methyltransferase</fullName>
    </submittedName>
</protein>
<evidence type="ECO:0000259" key="1">
    <source>
        <dbReference type="Pfam" id="PF05050"/>
    </source>
</evidence>
<dbReference type="GO" id="GO:0008168">
    <property type="term" value="F:methyltransferase activity"/>
    <property type="evidence" value="ECO:0007669"/>
    <property type="project" value="UniProtKB-KW"/>
</dbReference>